<dbReference type="EMBL" id="CAADRM010000150">
    <property type="protein sequence ID" value="VFU18397.1"/>
    <property type="molecule type" value="Genomic_DNA"/>
</dbReference>
<accession>A0A485M4Z7</accession>
<sequence length="171" mass="19830">MNSRESSNGSSRFMMYFKPNNLSELRVISRMLNIAMVDFVGAALDAYIFKKEQEYGGEIPIRKKKRYVGPRADTSEKRIRYVMRLGKDTVEKIRDIASFDNRRFTHVCDDALANFIEFTKQEKNFKNVWISRSDVEAVRGRKSVKSSVEIESLLRQYKNAEKAAKIGQSLK</sequence>
<gene>
    <name evidence="1" type="ORF">SCFA_820028</name>
</gene>
<proteinExistence type="predicted"/>
<dbReference type="AlphaFoldDB" id="A0A485M4Z7"/>
<name>A0A485M4Z7_9ZZZZ</name>
<protein>
    <submittedName>
        <fullName evidence="1">Uncharacterized protein</fullName>
    </submittedName>
</protein>
<organism evidence="1">
    <name type="scientific">anaerobic digester metagenome</name>
    <dbReference type="NCBI Taxonomy" id="1263854"/>
    <lineage>
        <taxon>unclassified sequences</taxon>
        <taxon>metagenomes</taxon>
        <taxon>ecological metagenomes</taxon>
    </lineage>
</organism>
<reference evidence="1" key="1">
    <citation type="submission" date="2019-03" db="EMBL/GenBank/DDBJ databases">
        <authorList>
            <person name="Hao L."/>
        </authorList>
    </citation>
    <scope>NUCLEOTIDE SEQUENCE</scope>
</reference>
<evidence type="ECO:0000313" key="1">
    <source>
        <dbReference type="EMBL" id="VFU18397.1"/>
    </source>
</evidence>